<name>A0A5E4PQ66_9NEOP</name>
<keyword evidence="3" id="KW-1185">Reference proteome</keyword>
<sequence>MNQKMVYAVAFIIYFMIAEVYSGGSGDSVDNVQLNDADLPVSWLKTLLEEIDSQEDASPIQKIKSKLAVLSVVDRVKEWVSG</sequence>
<dbReference type="EMBL" id="FZQP02000116">
    <property type="protein sequence ID" value="VVC87474.1"/>
    <property type="molecule type" value="Genomic_DNA"/>
</dbReference>
<feature type="chain" id="PRO_5022754189" evidence="1">
    <location>
        <begin position="23"/>
        <end position="82"/>
    </location>
</feature>
<evidence type="ECO:0000256" key="1">
    <source>
        <dbReference type="SAM" id="SignalP"/>
    </source>
</evidence>
<feature type="signal peptide" evidence="1">
    <location>
        <begin position="1"/>
        <end position="22"/>
    </location>
</feature>
<accession>A0A5E4PQ66</accession>
<dbReference type="AlphaFoldDB" id="A0A5E4PQ66"/>
<evidence type="ECO:0000313" key="2">
    <source>
        <dbReference type="EMBL" id="VVC87474.1"/>
    </source>
</evidence>
<proteinExistence type="predicted"/>
<evidence type="ECO:0000313" key="3">
    <source>
        <dbReference type="Proteomes" id="UP000324832"/>
    </source>
</evidence>
<reference evidence="2 3" key="1">
    <citation type="submission" date="2017-07" db="EMBL/GenBank/DDBJ databases">
        <authorList>
            <person name="Talla V."/>
            <person name="Backstrom N."/>
        </authorList>
    </citation>
    <scope>NUCLEOTIDE SEQUENCE [LARGE SCALE GENOMIC DNA]</scope>
</reference>
<organism evidence="2 3">
    <name type="scientific">Leptidea sinapis</name>
    <dbReference type="NCBI Taxonomy" id="189913"/>
    <lineage>
        <taxon>Eukaryota</taxon>
        <taxon>Metazoa</taxon>
        <taxon>Ecdysozoa</taxon>
        <taxon>Arthropoda</taxon>
        <taxon>Hexapoda</taxon>
        <taxon>Insecta</taxon>
        <taxon>Pterygota</taxon>
        <taxon>Neoptera</taxon>
        <taxon>Endopterygota</taxon>
        <taxon>Lepidoptera</taxon>
        <taxon>Glossata</taxon>
        <taxon>Ditrysia</taxon>
        <taxon>Papilionoidea</taxon>
        <taxon>Pieridae</taxon>
        <taxon>Dismorphiinae</taxon>
        <taxon>Leptidea</taxon>
    </lineage>
</organism>
<protein>
    <submittedName>
        <fullName evidence="2">Uncharacterized protein</fullName>
    </submittedName>
</protein>
<gene>
    <name evidence="2" type="ORF">LSINAPIS_LOCUS1064</name>
</gene>
<dbReference type="Proteomes" id="UP000324832">
    <property type="component" value="Unassembled WGS sequence"/>
</dbReference>
<keyword evidence="1" id="KW-0732">Signal</keyword>